<sequence length="356" mass="41742">MFLYFFIYLFLLFFSLLDFSIKKNREYDILYFLFSCFIFIVAAFRGMGNDYDGYEKIFDALKNLSILSIFDVSEVYVEPSYAILNIIVGHYLPYQTILIIMAFANVYVLFPFFRKYSPYPYISLLLYAGLFMYTGMMGLIRQSLAISICMWAIIAYKRRTFWILVGVAMTFHVSAAIVLLVRLIGDKFYTFKIYSLTVLIAIISNLFFYGLFKLIVAFMPTMIAWKLNIYLGTENGIRFGFNSAVAIRLFTFIISFCYRKKIQEHFPKYGPLFVNVYFLSLVIYVGCGFLPQMASRGGVYFHFMELLIVPMVLFSANKFNRAWIFTLYALFSLWRHIDMVTTYGDAYMPYKNILFS</sequence>
<name>A0A4P8LEG4_BACFG</name>
<evidence type="ECO:0000313" key="2">
    <source>
        <dbReference type="Proteomes" id="UP000479773"/>
    </source>
</evidence>
<proteinExistence type="predicted"/>
<organism evidence="1 2">
    <name type="scientific">Bacteroides fragilis</name>
    <dbReference type="NCBI Taxonomy" id="817"/>
    <lineage>
        <taxon>Bacteria</taxon>
        <taxon>Pseudomonadati</taxon>
        <taxon>Bacteroidota</taxon>
        <taxon>Bacteroidia</taxon>
        <taxon>Bacteroidales</taxon>
        <taxon>Bacteroidaceae</taxon>
        <taxon>Bacteroides</taxon>
    </lineage>
</organism>
<dbReference type="EMBL" id="VWEQ01000013">
    <property type="protein sequence ID" value="KAA4751088.1"/>
    <property type="molecule type" value="Genomic_DNA"/>
</dbReference>
<comment type="caution">
    <text evidence="1">The sequence shown here is derived from an EMBL/GenBank/DDBJ whole genome shotgun (WGS) entry which is preliminary data.</text>
</comment>
<dbReference type="RefSeq" id="WP_005776611.1">
    <property type="nucleotide sequence ID" value="NZ_CP036550.1"/>
</dbReference>
<accession>A0A4P8LEG4</accession>
<dbReference type="Proteomes" id="UP000479773">
    <property type="component" value="Unassembled WGS sequence"/>
</dbReference>
<dbReference type="InterPro" id="IPR049458">
    <property type="entry name" value="EpsG-like"/>
</dbReference>
<reference evidence="1 2" key="1">
    <citation type="journal article" date="2019" name="Nat. Med.">
        <title>A library of human gut bacterial isolates paired with longitudinal multiomics data enables mechanistic microbiome research.</title>
        <authorList>
            <person name="Poyet M."/>
            <person name="Groussin M."/>
            <person name="Gibbons S.M."/>
            <person name="Avila-Pacheco J."/>
            <person name="Jiang X."/>
            <person name="Kearney S.M."/>
            <person name="Perrotta A.R."/>
            <person name="Berdy B."/>
            <person name="Zhao S."/>
            <person name="Lieberman T.D."/>
            <person name="Swanson P.K."/>
            <person name="Smith M."/>
            <person name="Roesemann S."/>
            <person name="Alexander J.E."/>
            <person name="Rich S.A."/>
            <person name="Livny J."/>
            <person name="Vlamakis H."/>
            <person name="Clish C."/>
            <person name="Bullock K."/>
            <person name="Deik A."/>
            <person name="Scott J."/>
            <person name="Pierce K.A."/>
            <person name="Xavier R.J."/>
            <person name="Alm E.J."/>
        </authorList>
    </citation>
    <scope>NUCLEOTIDE SEQUENCE [LARGE SCALE GENOMIC DNA]</scope>
    <source>
        <strain evidence="1 2">BIOML-A106</strain>
    </source>
</reference>
<dbReference type="AlphaFoldDB" id="A0A4P8LEG4"/>
<evidence type="ECO:0000313" key="1">
    <source>
        <dbReference type="EMBL" id="KAA4751088.1"/>
    </source>
</evidence>
<dbReference type="Pfam" id="PF14897">
    <property type="entry name" value="EpsG"/>
    <property type="match status" value="1"/>
</dbReference>
<protein>
    <submittedName>
        <fullName evidence="1">EpsG family protein</fullName>
    </submittedName>
</protein>
<gene>
    <name evidence="1" type="ORF">F3B44_14970</name>
</gene>